<feature type="region of interest" description="Disordered" evidence="2">
    <location>
        <begin position="334"/>
        <end position="381"/>
    </location>
</feature>
<evidence type="ECO:0000313" key="5">
    <source>
        <dbReference type="Proteomes" id="UP001321766"/>
    </source>
</evidence>
<feature type="compositionally biased region" description="Polar residues" evidence="2">
    <location>
        <begin position="356"/>
        <end position="373"/>
    </location>
</feature>
<name>A0ABM8B9Y8_9BIFI</name>
<dbReference type="InterPro" id="IPR023210">
    <property type="entry name" value="NADP_OxRdtase_dom"/>
</dbReference>
<reference evidence="4 5" key="1">
    <citation type="journal article" date="2023" name="Microbiol. Spectr.">
        <title>Symbiosis of Carpenter Bees with Uncharacterized Lactic Acid Bacteria Showing NAD Auxotrophy.</title>
        <authorList>
            <person name="Kawasaki S."/>
            <person name="Ozawa K."/>
            <person name="Mori T."/>
            <person name="Yamamoto A."/>
            <person name="Ito M."/>
            <person name="Ohkuma M."/>
            <person name="Sakamoto M."/>
            <person name="Matsutani M."/>
        </authorList>
    </citation>
    <scope>NUCLEOTIDE SEQUENCE [LARGE SCALE GENOMIC DNA]</scope>
    <source>
        <strain evidence="4 5">Kim37-2</strain>
    </source>
</reference>
<organism evidence="4 5">
    <name type="scientific">Bombiscardovia nodaiensis</name>
    <dbReference type="NCBI Taxonomy" id="2932181"/>
    <lineage>
        <taxon>Bacteria</taxon>
        <taxon>Bacillati</taxon>
        <taxon>Actinomycetota</taxon>
        <taxon>Actinomycetes</taxon>
        <taxon>Bifidobacteriales</taxon>
        <taxon>Bifidobacteriaceae</taxon>
        <taxon>Bombiscardovia</taxon>
    </lineage>
</organism>
<dbReference type="InterPro" id="IPR050791">
    <property type="entry name" value="Aldo-Keto_reductase"/>
</dbReference>
<dbReference type="Pfam" id="PF00248">
    <property type="entry name" value="Aldo_ket_red"/>
    <property type="match status" value="1"/>
</dbReference>
<dbReference type="InterPro" id="IPR036812">
    <property type="entry name" value="NAD(P)_OxRdtase_dom_sf"/>
</dbReference>
<protein>
    <submittedName>
        <fullName evidence="4">Aldo/keto reductase</fullName>
    </submittedName>
</protein>
<dbReference type="PANTHER" id="PTHR43625">
    <property type="entry name" value="AFLATOXIN B1 ALDEHYDE REDUCTASE"/>
    <property type="match status" value="1"/>
</dbReference>
<evidence type="ECO:0000256" key="1">
    <source>
        <dbReference type="ARBA" id="ARBA00023002"/>
    </source>
</evidence>
<keyword evidence="1" id="KW-0560">Oxidoreductase</keyword>
<feature type="domain" description="NADP-dependent oxidoreductase" evidence="3">
    <location>
        <begin position="25"/>
        <end position="308"/>
    </location>
</feature>
<evidence type="ECO:0000259" key="3">
    <source>
        <dbReference type="Pfam" id="PF00248"/>
    </source>
</evidence>
<accession>A0ABM8B9Y8</accession>
<dbReference type="InterPro" id="IPR020471">
    <property type="entry name" value="AKR"/>
</dbReference>
<dbReference type="PANTHER" id="PTHR43625:SF40">
    <property type="entry name" value="ALDO-KETO REDUCTASE YAKC [NADP(+)]"/>
    <property type="match status" value="1"/>
</dbReference>
<dbReference type="EMBL" id="AP026798">
    <property type="protein sequence ID" value="BDR53709.1"/>
    <property type="molecule type" value="Genomic_DNA"/>
</dbReference>
<dbReference type="SUPFAM" id="SSF51430">
    <property type="entry name" value="NAD(P)-linked oxidoreductase"/>
    <property type="match status" value="1"/>
</dbReference>
<evidence type="ECO:0000256" key="2">
    <source>
        <dbReference type="SAM" id="MobiDB-lite"/>
    </source>
</evidence>
<gene>
    <name evidence="4" type="ORF">KIM372_16160</name>
</gene>
<dbReference type="Gene3D" id="3.20.20.100">
    <property type="entry name" value="NADP-dependent oxidoreductase domain"/>
    <property type="match status" value="1"/>
</dbReference>
<sequence length="381" mass="43207">MKQRKLGGLTVSEVGMSCMVFSRGHNQPPAEEDSIAAIRAGYEAGCTYFDTAENYGKELFHLGHNEELVGKALAGRRHEVILASKFHLHWRDFQAHRPLYQAVRSHLDKTLHNLGTDYLDLYYMQRTNPQAPVADIAQVMEQLVAEGLIRGWGMSQVDLPDIQSGQAVFPLTAVQDAYSMAQRSIEEEVISYCAQEGIGFVAFSPIASYYLSSDKPKFDRTADQYERLQAELLVRKWTINRPLLQCIQRLAGQNQASPAQISLAWMLHKFPNLVPVPGSKHPERIFENLASADIILSDEEVAQLDELLDYCWRHDRQVSKLLERNQTRLYHRQRRTQAKISKHSQQQAHTLADPDVQSTQTELDPQQMPSAEDQTPAPDSI</sequence>
<dbReference type="PRINTS" id="PR00069">
    <property type="entry name" value="ALDKETRDTASE"/>
</dbReference>
<keyword evidence="5" id="KW-1185">Reference proteome</keyword>
<evidence type="ECO:0000313" key="4">
    <source>
        <dbReference type="EMBL" id="BDR53709.1"/>
    </source>
</evidence>
<dbReference type="Proteomes" id="UP001321766">
    <property type="component" value="Chromosome"/>
</dbReference>
<proteinExistence type="predicted"/>